<comment type="caution">
    <text evidence="2">The sequence shown here is derived from an EMBL/GenBank/DDBJ whole genome shotgun (WGS) entry which is preliminary data.</text>
</comment>
<organism evidence="2 3">
    <name type="scientific">Teratosphaeria destructans</name>
    <dbReference type="NCBI Taxonomy" id="418781"/>
    <lineage>
        <taxon>Eukaryota</taxon>
        <taxon>Fungi</taxon>
        <taxon>Dikarya</taxon>
        <taxon>Ascomycota</taxon>
        <taxon>Pezizomycotina</taxon>
        <taxon>Dothideomycetes</taxon>
        <taxon>Dothideomycetidae</taxon>
        <taxon>Mycosphaerellales</taxon>
        <taxon>Teratosphaeriaceae</taxon>
        <taxon>Teratosphaeria</taxon>
    </lineage>
</organism>
<reference evidence="2 3" key="2">
    <citation type="journal article" date="2021" name="Curr. Genet.">
        <title>Genetic response to nitrogen starvation in the aggressive Eucalyptus foliar pathogen Teratosphaeria destructans.</title>
        <authorList>
            <person name="Havenga M."/>
            <person name="Wingfield B.D."/>
            <person name="Wingfield M.J."/>
            <person name="Dreyer L.L."/>
            <person name="Roets F."/>
            <person name="Aylward J."/>
        </authorList>
    </citation>
    <scope>NUCLEOTIDE SEQUENCE [LARGE SCALE GENOMIC DNA]</scope>
    <source>
        <strain evidence="2">CMW44962</strain>
    </source>
</reference>
<evidence type="ECO:0000313" key="3">
    <source>
        <dbReference type="Proteomes" id="UP001138500"/>
    </source>
</evidence>
<keyword evidence="1" id="KW-1133">Transmembrane helix</keyword>
<proteinExistence type="predicted"/>
<feature type="transmembrane region" description="Helical" evidence="1">
    <location>
        <begin position="41"/>
        <end position="64"/>
    </location>
</feature>
<dbReference type="EMBL" id="RIBY02002434">
    <property type="protein sequence ID" value="KAH9814261.1"/>
    <property type="molecule type" value="Genomic_DNA"/>
</dbReference>
<evidence type="ECO:0000313" key="2">
    <source>
        <dbReference type="EMBL" id="KAH9814261.1"/>
    </source>
</evidence>
<sequence>MHTAAKTLVSDPEAADRYLRQVMAGGGASRSPSRFGETLVVVLRLAVVAVGFVVVLFMAVAYLVRLRMGQERLRVRWER</sequence>
<accession>A0A9W7VYC0</accession>
<keyword evidence="1" id="KW-0472">Membrane</keyword>
<protein>
    <submittedName>
        <fullName evidence="2">Uncharacterized protein</fullName>
    </submittedName>
</protein>
<keyword evidence="1" id="KW-0812">Transmembrane</keyword>
<name>A0A9W7VYC0_9PEZI</name>
<keyword evidence="3" id="KW-1185">Reference proteome</keyword>
<dbReference type="Proteomes" id="UP001138500">
    <property type="component" value="Unassembled WGS sequence"/>
</dbReference>
<evidence type="ECO:0000256" key="1">
    <source>
        <dbReference type="SAM" id="Phobius"/>
    </source>
</evidence>
<reference evidence="2 3" key="1">
    <citation type="journal article" date="2018" name="IMA Fungus">
        <title>IMA Genome-F 10: Nine draft genome sequences of Claviceps purpurea s.lat., including C. arundinis, C. humidiphila, and C. cf. spartinae, pseudomolecules for the pitch canker pathogen Fusarium circinatum, draft genome of Davidsoniella eucalypti, Grosmannia galeiformis, Quambalaria eucalypti, and Teratosphaeria destructans.</title>
        <authorList>
            <person name="Wingfield B.D."/>
            <person name="Liu M."/>
            <person name="Nguyen H.D."/>
            <person name="Lane F.A."/>
            <person name="Morgan S.W."/>
            <person name="De Vos L."/>
            <person name="Wilken P.M."/>
            <person name="Duong T.A."/>
            <person name="Aylward J."/>
            <person name="Coetzee M.P."/>
            <person name="Dadej K."/>
            <person name="De Beer Z.W."/>
            <person name="Findlay W."/>
            <person name="Havenga M."/>
            <person name="Kolarik M."/>
            <person name="Menzies J.G."/>
            <person name="Naidoo K."/>
            <person name="Pochopski O."/>
            <person name="Shoukouhi P."/>
            <person name="Santana Q.C."/>
            <person name="Seifert K.A."/>
            <person name="Soal N."/>
            <person name="Steenkamp E.T."/>
            <person name="Tatham C.T."/>
            <person name="van der Nest M.A."/>
            <person name="Wingfield M.J."/>
        </authorList>
    </citation>
    <scope>NUCLEOTIDE SEQUENCE [LARGE SCALE GENOMIC DNA]</scope>
    <source>
        <strain evidence="2">CMW44962</strain>
    </source>
</reference>
<gene>
    <name evidence="2" type="ORF">Tdes44962_MAKER05698</name>
</gene>
<dbReference type="AlphaFoldDB" id="A0A9W7VYC0"/>